<dbReference type="PROSITE" id="PS50181">
    <property type="entry name" value="FBOX"/>
    <property type="match status" value="1"/>
</dbReference>
<dbReference type="GO" id="GO:0031146">
    <property type="term" value="P:SCF-dependent proteasomal ubiquitin-dependent protein catabolic process"/>
    <property type="evidence" value="ECO:0007669"/>
    <property type="project" value="TreeGrafter"/>
</dbReference>
<dbReference type="Gene3D" id="1.20.1280.50">
    <property type="match status" value="1"/>
</dbReference>
<dbReference type="SMART" id="SM00256">
    <property type="entry name" value="FBOX"/>
    <property type="match status" value="1"/>
</dbReference>
<dbReference type="SUPFAM" id="SSF81383">
    <property type="entry name" value="F-box domain"/>
    <property type="match status" value="1"/>
</dbReference>
<dbReference type="PANTHER" id="PTHR13318:SF95">
    <property type="entry name" value="F-BOX PROTEIN YLR352W"/>
    <property type="match status" value="1"/>
</dbReference>
<dbReference type="AlphaFoldDB" id="B0WBJ2"/>
<dbReference type="Proteomes" id="UP000002320">
    <property type="component" value="Unassembled WGS sequence"/>
</dbReference>
<reference evidence="2" key="1">
    <citation type="submission" date="2007-03" db="EMBL/GenBank/DDBJ databases">
        <title>Annotation of Culex pipiens quinquefasciatus.</title>
        <authorList>
            <consortium name="The Broad Institute Genome Sequencing Platform"/>
            <person name="Atkinson P.W."/>
            <person name="Hemingway J."/>
            <person name="Christensen B.M."/>
            <person name="Higgs S."/>
            <person name="Kodira C."/>
            <person name="Hannick L."/>
            <person name="Megy K."/>
            <person name="O'Leary S."/>
            <person name="Pearson M."/>
            <person name="Haas B.J."/>
            <person name="Mauceli E."/>
            <person name="Wortman J.R."/>
            <person name="Lee N.H."/>
            <person name="Guigo R."/>
            <person name="Stanke M."/>
            <person name="Alvarado L."/>
            <person name="Amedeo P."/>
            <person name="Antoine C.H."/>
            <person name="Arensburger P."/>
            <person name="Bidwell S.L."/>
            <person name="Crawford M."/>
            <person name="Camaro F."/>
            <person name="Devon K."/>
            <person name="Engels R."/>
            <person name="Hammond M."/>
            <person name="Howarth C."/>
            <person name="Koehrsen M."/>
            <person name="Lawson D."/>
            <person name="Montgomery P."/>
            <person name="Nene V."/>
            <person name="Nusbaum C."/>
            <person name="Puiu D."/>
            <person name="Romero-Severson J."/>
            <person name="Severson D.W."/>
            <person name="Shumway M."/>
            <person name="Sisk P."/>
            <person name="Stolte C."/>
            <person name="Zeng Q."/>
            <person name="Eisenstadt E."/>
            <person name="Fraser-Liggett C."/>
            <person name="Strausberg R."/>
            <person name="Galagan J."/>
            <person name="Birren B."/>
            <person name="Collins F.H."/>
        </authorList>
    </citation>
    <scope>NUCLEOTIDE SEQUENCE [LARGE SCALE GENOMIC DNA]</scope>
    <source>
        <strain evidence="2">JHB</strain>
    </source>
</reference>
<dbReference type="Gene3D" id="3.80.10.10">
    <property type="entry name" value="Ribonuclease Inhibitor"/>
    <property type="match status" value="2"/>
</dbReference>
<gene>
    <name evidence="3" type="primary">6035969</name>
    <name evidence="2" type="ORF">CpipJ_CPIJ004490</name>
</gene>
<dbReference type="VEuPathDB" id="VectorBase:CPIJ004490"/>
<dbReference type="CDD" id="cd09917">
    <property type="entry name" value="F-box_SF"/>
    <property type="match status" value="1"/>
</dbReference>
<dbReference type="InterPro" id="IPR032675">
    <property type="entry name" value="LRR_dom_sf"/>
</dbReference>
<dbReference type="EMBL" id="DS231879">
    <property type="protein sequence ID" value="EDS42431.1"/>
    <property type="molecule type" value="Genomic_DNA"/>
</dbReference>
<dbReference type="OrthoDB" id="10257471at2759"/>
<evidence type="ECO:0000259" key="1">
    <source>
        <dbReference type="PROSITE" id="PS50181"/>
    </source>
</evidence>
<feature type="domain" description="F-box" evidence="1">
    <location>
        <begin position="16"/>
        <end position="53"/>
    </location>
</feature>
<name>B0WBJ2_CULQU</name>
<dbReference type="KEGG" id="cqu:CpipJ_CPIJ004490"/>
<dbReference type="InterPro" id="IPR036047">
    <property type="entry name" value="F-box-like_dom_sf"/>
</dbReference>
<dbReference type="GO" id="GO:0019005">
    <property type="term" value="C:SCF ubiquitin ligase complex"/>
    <property type="evidence" value="ECO:0007669"/>
    <property type="project" value="TreeGrafter"/>
</dbReference>
<accession>B0WBJ2</accession>
<dbReference type="EnsemblMetazoa" id="CPIJ004490-RA">
    <property type="protein sequence ID" value="CPIJ004490-PA"/>
    <property type="gene ID" value="CPIJ004490"/>
</dbReference>
<protein>
    <recommendedName>
        <fullName evidence="1">F-box domain-containing protein</fullName>
    </recommendedName>
</protein>
<dbReference type="HOGENOM" id="CLU_030454_0_0_1"/>
<keyword evidence="4" id="KW-1185">Reference proteome</keyword>
<reference evidence="3" key="2">
    <citation type="submission" date="2021-02" db="UniProtKB">
        <authorList>
            <consortium name="EnsemblMetazoa"/>
        </authorList>
    </citation>
    <scope>IDENTIFICATION</scope>
    <source>
        <strain evidence="3">JHB</strain>
    </source>
</reference>
<dbReference type="Pfam" id="PF12937">
    <property type="entry name" value="F-box-like"/>
    <property type="match status" value="1"/>
</dbReference>
<dbReference type="InParanoid" id="B0WBJ2"/>
<evidence type="ECO:0000313" key="3">
    <source>
        <dbReference type="EnsemblMetazoa" id="CPIJ004490-PA"/>
    </source>
</evidence>
<evidence type="ECO:0000313" key="4">
    <source>
        <dbReference type="Proteomes" id="UP000002320"/>
    </source>
</evidence>
<proteinExistence type="predicted"/>
<dbReference type="SUPFAM" id="SSF52047">
    <property type="entry name" value="RNI-like"/>
    <property type="match status" value="2"/>
</dbReference>
<dbReference type="STRING" id="7176.B0WBJ2"/>
<dbReference type="InterPro" id="IPR001810">
    <property type="entry name" value="F-box_dom"/>
</dbReference>
<sequence length="522" mass="60231">MAFRKRLISNESAAEGDSVTKIPPEIWTTIFKYLNSAELSQARLTCRRWNQIIIGSFSLVHKFRVQLRDRTLGPQTSSVKQLTKSPVRFTQLSLLGERFIDINRWWPQIGAHLNTLDMWNYKLLLSDLLDILKETPRLKVFKICSRYVYSSKHIPKISFKLTSLENLEIQWNHQVKTLNVFKQLCPNLKYLRLEIPNRSEKEITTSDVINFIVAIKDTLKELTVIGVEGDFLSELFDIEGLRLKLITTRCRGNELLTNMNLKHPSVEKLNSCLSSDKALCEVGQNLPNLNGITIGFHENQPSTVSFTGLMPNLKAIRIYCLQKPHFNGTLKFSNLAHRNLQRLSLTASEQTLRWIKHFPNIRVLELRSCEVESWSDFFAEIAQLQSLKSLKLDSVGNDCEKMIFGVYSTKIVNLELSRCDIPNELLDSFIRSCPNLARVQLDEMPNVDDNIVRTLCQSFDCIEMLIFNGCDNITMTSIYNMRQYHKGVDYIAFRKCENISSEITVEFKGRYNYEANFLKTSS</sequence>
<evidence type="ECO:0000313" key="2">
    <source>
        <dbReference type="EMBL" id="EDS42431.1"/>
    </source>
</evidence>
<dbReference type="VEuPathDB" id="VectorBase:CQUJHB005394"/>
<dbReference type="PANTHER" id="PTHR13318">
    <property type="entry name" value="PARTNER OF PAIRED, ISOFORM B-RELATED"/>
    <property type="match status" value="1"/>
</dbReference>
<organism>
    <name type="scientific">Culex quinquefasciatus</name>
    <name type="common">Southern house mosquito</name>
    <name type="synonym">Culex pungens</name>
    <dbReference type="NCBI Taxonomy" id="7176"/>
    <lineage>
        <taxon>Eukaryota</taxon>
        <taxon>Metazoa</taxon>
        <taxon>Ecdysozoa</taxon>
        <taxon>Arthropoda</taxon>
        <taxon>Hexapoda</taxon>
        <taxon>Insecta</taxon>
        <taxon>Pterygota</taxon>
        <taxon>Neoptera</taxon>
        <taxon>Endopterygota</taxon>
        <taxon>Diptera</taxon>
        <taxon>Nematocera</taxon>
        <taxon>Culicoidea</taxon>
        <taxon>Culicidae</taxon>
        <taxon>Culicinae</taxon>
        <taxon>Culicini</taxon>
        <taxon>Culex</taxon>
        <taxon>Culex</taxon>
    </lineage>
</organism>